<dbReference type="HOGENOM" id="CLU_2148489_0_0_1"/>
<keyword evidence="3" id="KW-1185">Reference proteome</keyword>
<accession>Q71D92</accession>
<protein>
    <submittedName>
        <fullName evidence="1">CG12347</fullName>
    </submittedName>
</protein>
<dbReference type="KEGG" id="dya:Dyak_GE25502"/>
<reference evidence="2 3" key="4">
    <citation type="journal article" date="2007" name="PLoS Biol.">
        <title>Principles of genome evolution in the Drosophila melanogaster species group.</title>
        <authorList>
            <person name="Ranz J.M."/>
            <person name="Maurin D."/>
            <person name="Chan Y.S."/>
            <person name="von Grotthuss M."/>
            <person name="Hillier L.W."/>
            <person name="Roote J."/>
            <person name="Ashburner M."/>
            <person name="Bergman C.M."/>
        </authorList>
    </citation>
    <scope>NUCLEOTIDE SEQUENCE [LARGE SCALE GENOMIC DNA]</scope>
    <source>
        <strain evidence="2">Tai18E2</strain>
        <strain evidence="3">Tai18E2 / Tucson 14021-0261.01</strain>
    </source>
</reference>
<feature type="non-terminal residue" evidence="1">
    <location>
        <position position="1"/>
    </location>
</feature>
<dbReference type="EMBL" id="CM000160">
    <property type="protein sequence ID" value="EDW95837.1"/>
    <property type="molecule type" value="Genomic_DNA"/>
</dbReference>
<name>Q71D92_DROYA</name>
<evidence type="ECO:0000313" key="2">
    <source>
        <dbReference type="EMBL" id="EDW95837.1"/>
    </source>
</evidence>
<dbReference type="Proteomes" id="UP000002282">
    <property type="component" value="Chromosome 3R"/>
</dbReference>
<dbReference type="OMA" id="VAPFQGD"/>
<proteinExistence type="evidence at transcript level"/>
<organism evidence="1">
    <name type="scientific">Drosophila yakuba</name>
    <name type="common">Fruit fly</name>
    <dbReference type="NCBI Taxonomy" id="7245"/>
    <lineage>
        <taxon>Eukaryota</taxon>
        <taxon>Metazoa</taxon>
        <taxon>Ecdysozoa</taxon>
        <taxon>Arthropoda</taxon>
        <taxon>Hexapoda</taxon>
        <taxon>Insecta</taxon>
        <taxon>Pterygota</taxon>
        <taxon>Neoptera</taxon>
        <taxon>Endopterygota</taxon>
        <taxon>Diptera</taxon>
        <taxon>Brachycera</taxon>
        <taxon>Muscomorpha</taxon>
        <taxon>Ephydroidea</taxon>
        <taxon>Drosophilidae</taxon>
        <taxon>Drosophila</taxon>
        <taxon>Sophophora</taxon>
    </lineage>
</organism>
<feature type="non-terminal residue" evidence="1">
    <location>
        <position position="112"/>
    </location>
</feature>
<gene>
    <name evidence="2" type="primary">Dyak\GE25502</name>
    <name evidence="2" type="ORF">Dyak_GE25502</name>
</gene>
<evidence type="ECO:0000313" key="1">
    <source>
        <dbReference type="EMBL" id="AAQ09877.1"/>
    </source>
</evidence>
<sequence>MDELLNLILSGIQLQLEESAEDSEEDIEGVMEDEGALDGPDTRLLYYFTRLYNILSGNIFLTTYVERGRREYFAGFSNVQLVAPFQGDRQSKRYRWIHLSLIFRAFRSTTGS</sequence>
<reference evidence="2 3" key="3">
    <citation type="journal article" date="2007" name="Nature">
        <title>Evolution of genes and genomes on the Drosophila phylogeny.</title>
        <authorList>
            <consortium name="Drosophila 12 Genomes Consortium"/>
            <person name="Clark A.G."/>
            <person name="Eisen M.B."/>
            <person name="Smith D.R."/>
            <person name="Bergman C.M."/>
            <person name="Oliver B."/>
            <person name="Markow T.A."/>
            <person name="Kaufman T.C."/>
            <person name="Kellis M."/>
            <person name="Gelbart W."/>
            <person name="Iyer V.N."/>
            <person name="Pollard D.A."/>
            <person name="Sackton T.B."/>
            <person name="Larracuente A.M."/>
            <person name="Singh N.D."/>
            <person name="Abad J.P."/>
            <person name="Abt D.N."/>
            <person name="Adryan B."/>
            <person name="Aguade M."/>
            <person name="Akashi H."/>
            <person name="Anderson W.W."/>
            <person name="Aquadro C.F."/>
            <person name="Ardell D.H."/>
            <person name="Arguello R."/>
            <person name="Artieri C.G."/>
            <person name="Barbash D.A."/>
            <person name="Barker D."/>
            <person name="Barsanti P."/>
            <person name="Batterham P."/>
            <person name="Batzoglou S."/>
            <person name="Begun D."/>
            <person name="Bhutkar A."/>
            <person name="Blanco E."/>
            <person name="Bosak S.A."/>
            <person name="Bradley R.K."/>
            <person name="Brand A.D."/>
            <person name="Brent M.R."/>
            <person name="Brooks A.N."/>
            <person name="Brown R.H."/>
            <person name="Butlin R.K."/>
            <person name="Caggese C."/>
            <person name="Calvi B.R."/>
            <person name="Bernardo de Carvalho A."/>
            <person name="Caspi A."/>
            <person name="Castrezana S."/>
            <person name="Celniker S.E."/>
            <person name="Chang J.L."/>
            <person name="Chapple C."/>
            <person name="Chatterji S."/>
            <person name="Chinwalla A."/>
            <person name="Civetta A."/>
            <person name="Clifton S.W."/>
            <person name="Comeron J.M."/>
            <person name="Costello J.C."/>
            <person name="Coyne J.A."/>
            <person name="Daub J."/>
            <person name="David R.G."/>
            <person name="Delcher A.L."/>
            <person name="Delehaunty K."/>
            <person name="Do C.B."/>
            <person name="Ebling H."/>
            <person name="Edwards K."/>
            <person name="Eickbush T."/>
            <person name="Evans J.D."/>
            <person name="Filipski A."/>
            <person name="Findeiss S."/>
            <person name="Freyhult E."/>
            <person name="Fulton L."/>
            <person name="Fulton R."/>
            <person name="Garcia A.C."/>
            <person name="Gardiner A."/>
            <person name="Garfield D.A."/>
            <person name="Garvin B.E."/>
            <person name="Gibson G."/>
            <person name="Gilbert D."/>
            <person name="Gnerre S."/>
            <person name="Godfrey J."/>
            <person name="Good R."/>
            <person name="Gotea V."/>
            <person name="Gravely B."/>
            <person name="Greenberg A.J."/>
            <person name="Griffiths-Jones S."/>
            <person name="Gross S."/>
            <person name="Guigo R."/>
            <person name="Gustafson E.A."/>
            <person name="Haerty W."/>
            <person name="Hahn M.W."/>
            <person name="Halligan D.L."/>
            <person name="Halpern A.L."/>
            <person name="Halter G.M."/>
            <person name="Han M.V."/>
            <person name="Heger A."/>
            <person name="Hillier L."/>
            <person name="Hinrichs A.S."/>
            <person name="Holmes I."/>
            <person name="Hoskins R.A."/>
            <person name="Hubisz M.J."/>
            <person name="Hultmark D."/>
            <person name="Huntley M.A."/>
            <person name="Jaffe D.B."/>
            <person name="Jagadeeshan S."/>
            <person name="Jeck W.R."/>
            <person name="Johnson J."/>
            <person name="Jones C.D."/>
            <person name="Jordan W.C."/>
            <person name="Karpen G.H."/>
            <person name="Kataoka E."/>
            <person name="Keightley P.D."/>
            <person name="Kheradpour P."/>
            <person name="Kirkness E.F."/>
            <person name="Koerich L.B."/>
            <person name="Kristiansen K."/>
            <person name="Kudrna D."/>
            <person name="Kulathinal R.J."/>
            <person name="Kumar S."/>
            <person name="Kwok R."/>
            <person name="Lander E."/>
            <person name="Langley C.H."/>
            <person name="Lapoint R."/>
            <person name="Lazzaro B.P."/>
            <person name="Lee S.J."/>
            <person name="Levesque L."/>
            <person name="Li R."/>
            <person name="Lin C.F."/>
            <person name="Lin M.F."/>
            <person name="Lindblad-Toh K."/>
            <person name="Llopart A."/>
            <person name="Long M."/>
            <person name="Low L."/>
            <person name="Lozovsky E."/>
            <person name="Lu J."/>
            <person name="Luo M."/>
            <person name="Machado C.A."/>
            <person name="Makalowski W."/>
            <person name="Marzo M."/>
            <person name="Matsuda M."/>
            <person name="Matzkin L."/>
            <person name="McAllister B."/>
            <person name="McBride C.S."/>
            <person name="McKernan B."/>
            <person name="McKernan K."/>
            <person name="Mendez-Lago M."/>
            <person name="Minx P."/>
            <person name="Mollenhauer M.U."/>
            <person name="Montooth K."/>
            <person name="Mount S.M."/>
            <person name="Mu X."/>
            <person name="Myers E."/>
            <person name="Negre B."/>
            <person name="Newfeld S."/>
            <person name="Nielsen R."/>
            <person name="Noor M.A."/>
            <person name="O'Grady P."/>
            <person name="Pachter L."/>
            <person name="Papaceit M."/>
            <person name="Parisi M.J."/>
            <person name="Parisi M."/>
            <person name="Parts L."/>
            <person name="Pedersen J.S."/>
            <person name="Pesole G."/>
            <person name="Phillippy A.M."/>
            <person name="Ponting C.P."/>
            <person name="Pop M."/>
            <person name="Porcelli D."/>
            <person name="Powell J.R."/>
            <person name="Prohaska S."/>
            <person name="Pruitt K."/>
            <person name="Puig M."/>
            <person name="Quesneville H."/>
            <person name="Ram K.R."/>
            <person name="Rand D."/>
            <person name="Rasmussen M.D."/>
            <person name="Reed L.K."/>
            <person name="Reenan R."/>
            <person name="Reily A."/>
            <person name="Remington K.A."/>
            <person name="Rieger T.T."/>
            <person name="Ritchie M.G."/>
            <person name="Robin C."/>
            <person name="Rogers Y.H."/>
            <person name="Rohde C."/>
            <person name="Rozas J."/>
            <person name="Rubenfield M.J."/>
            <person name="Ruiz A."/>
            <person name="Russo S."/>
            <person name="Salzberg S.L."/>
            <person name="Sanchez-Gracia A."/>
            <person name="Saranga D.J."/>
            <person name="Sato H."/>
            <person name="Schaeffer S.W."/>
            <person name="Schatz M.C."/>
            <person name="Schlenke T."/>
            <person name="Schwartz R."/>
            <person name="Segarra C."/>
            <person name="Singh R.S."/>
            <person name="Sirot L."/>
            <person name="Sirota M."/>
            <person name="Sisneros N.B."/>
            <person name="Smith C.D."/>
            <person name="Smith T.F."/>
            <person name="Spieth J."/>
            <person name="Stage D.E."/>
            <person name="Stark A."/>
            <person name="Stephan W."/>
            <person name="Strausberg R.L."/>
            <person name="Strempel S."/>
            <person name="Sturgill D."/>
            <person name="Sutton G."/>
            <person name="Sutton G.G."/>
            <person name="Tao W."/>
            <person name="Teichmann S."/>
            <person name="Tobari Y.N."/>
            <person name="Tomimura Y."/>
            <person name="Tsolas J.M."/>
            <person name="Valente V.L."/>
            <person name="Venter E."/>
            <person name="Venter J.C."/>
            <person name="Vicario S."/>
            <person name="Vieira F.G."/>
            <person name="Vilella A.J."/>
            <person name="Villasante A."/>
            <person name="Walenz B."/>
            <person name="Wang J."/>
            <person name="Wasserman M."/>
            <person name="Watts T."/>
            <person name="Wilson D."/>
            <person name="Wilson R.K."/>
            <person name="Wing R.A."/>
            <person name="Wolfner M.F."/>
            <person name="Wong A."/>
            <person name="Wong G.K."/>
            <person name="Wu C.I."/>
            <person name="Wu G."/>
            <person name="Yamamoto D."/>
            <person name="Yang H.P."/>
            <person name="Yang S.P."/>
            <person name="Yorke J.A."/>
            <person name="Yoshida K."/>
            <person name="Zdobnov E."/>
            <person name="Zhang P."/>
            <person name="Zhang Y."/>
            <person name="Zimin A.V."/>
            <person name="Baldwin J."/>
            <person name="Abdouelleil A."/>
            <person name="Abdulkadir J."/>
            <person name="Abebe A."/>
            <person name="Abera B."/>
            <person name="Abreu J."/>
            <person name="Acer S.C."/>
            <person name="Aftuck L."/>
            <person name="Alexander A."/>
            <person name="An P."/>
            <person name="Anderson E."/>
            <person name="Anderson S."/>
            <person name="Arachi H."/>
            <person name="Azer M."/>
            <person name="Bachantsang P."/>
            <person name="Barry A."/>
            <person name="Bayul T."/>
            <person name="Berlin A."/>
            <person name="Bessette D."/>
            <person name="Bloom T."/>
            <person name="Blye J."/>
            <person name="Boguslavskiy L."/>
            <person name="Bonnet C."/>
            <person name="Boukhgalter B."/>
            <person name="Bourzgui I."/>
            <person name="Brown A."/>
            <person name="Cahill P."/>
            <person name="Channer S."/>
            <person name="Cheshatsang Y."/>
            <person name="Chuda L."/>
            <person name="Citroen M."/>
            <person name="Collymore A."/>
            <person name="Cooke P."/>
            <person name="Costello M."/>
            <person name="D'Aco K."/>
            <person name="Daza R."/>
            <person name="De Haan G."/>
            <person name="DeGray S."/>
            <person name="DeMaso C."/>
            <person name="Dhargay N."/>
            <person name="Dooley K."/>
            <person name="Dooley E."/>
            <person name="Doricent M."/>
            <person name="Dorje P."/>
            <person name="Dorjee K."/>
            <person name="Dupes A."/>
            <person name="Elong R."/>
            <person name="Falk J."/>
            <person name="Farina A."/>
            <person name="Faro S."/>
            <person name="Ferguson D."/>
            <person name="Fisher S."/>
            <person name="Foley C.D."/>
            <person name="Franke A."/>
            <person name="Friedrich D."/>
            <person name="Gadbois L."/>
            <person name="Gearin G."/>
            <person name="Gearin C.R."/>
            <person name="Giannoukos G."/>
            <person name="Goode T."/>
            <person name="Graham J."/>
            <person name="Grandbois E."/>
            <person name="Grewal S."/>
            <person name="Gyaltsen K."/>
            <person name="Hafez N."/>
            <person name="Hagos B."/>
            <person name="Hall J."/>
            <person name="Henson C."/>
            <person name="Hollinger A."/>
            <person name="Honan T."/>
            <person name="Huard M.D."/>
            <person name="Hughes L."/>
            <person name="Hurhula B."/>
            <person name="Husby M.E."/>
            <person name="Kamat A."/>
            <person name="Kanga B."/>
            <person name="Kashin S."/>
            <person name="Khazanovich D."/>
            <person name="Kisner P."/>
            <person name="Lance K."/>
            <person name="Lara M."/>
            <person name="Lee W."/>
            <person name="Lennon N."/>
            <person name="Letendre F."/>
            <person name="LeVine R."/>
            <person name="Lipovsky A."/>
            <person name="Liu X."/>
            <person name="Liu J."/>
            <person name="Liu S."/>
            <person name="Lokyitsang T."/>
            <person name="Lokyitsang Y."/>
            <person name="Lubonja R."/>
            <person name="Lui A."/>
            <person name="MacDonald P."/>
            <person name="Magnisalis V."/>
            <person name="Maru K."/>
            <person name="Matthews C."/>
            <person name="McCusker W."/>
            <person name="McDonough S."/>
            <person name="Mehta T."/>
            <person name="Meldrim J."/>
            <person name="Meneus L."/>
            <person name="Mihai O."/>
            <person name="Mihalev A."/>
            <person name="Mihova T."/>
            <person name="Mittelman R."/>
            <person name="Mlenga V."/>
            <person name="Montmayeur A."/>
            <person name="Mulrain L."/>
            <person name="Navidi A."/>
            <person name="Naylor J."/>
            <person name="Negash T."/>
            <person name="Nguyen T."/>
            <person name="Nguyen N."/>
            <person name="Nicol R."/>
            <person name="Norbu C."/>
            <person name="Norbu N."/>
            <person name="Novod N."/>
            <person name="O'Neill B."/>
            <person name="Osman S."/>
            <person name="Markiewicz E."/>
            <person name="Oyono O.L."/>
            <person name="Patti C."/>
            <person name="Phunkhang P."/>
            <person name="Pierre F."/>
            <person name="Priest M."/>
            <person name="Raghuraman S."/>
            <person name="Rege F."/>
            <person name="Reyes R."/>
            <person name="Rise C."/>
            <person name="Rogov P."/>
            <person name="Ross K."/>
            <person name="Ryan E."/>
            <person name="Settipalli S."/>
            <person name="Shea T."/>
            <person name="Sherpa N."/>
            <person name="Shi L."/>
            <person name="Shih D."/>
            <person name="Sparrow T."/>
            <person name="Spaulding J."/>
            <person name="Stalker J."/>
            <person name="Stange-Thomann N."/>
            <person name="Stavropoulos S."/>
            <person name="Stone C."/>
            <person name="Strader C."/>
            <person name="Tesfaye S."/>
            <person name="Thomson T."/>
            <person name="Thoulutsang Y."/>
            <person name="Thoulutsang D."/>
            <person name="Topham K."/>
            <person name="Topping I."/>
            <person name="Tsamla T."/>
            <person name="Vassiliev H."/>
            <person name="Vo A."/>
            <person name="Wangchuk T."/>
            <person name="Wangdi T."/>
            <person name="Weiand M."/>
            <person name="Wilkinson J."/>
            <person name="Wilson A."/>
            <person name="Yadav S."/>
            <person name="Young G."/>
            <person name="Yu Q."/>
            <person name="Zembek L."/>
            <person name="Zhong D."/>
            <person name="Zimmer A."/>
            <person name="Zwirko Z."/>
            <person name="Jaffe D.B."/>
            <person name="Alvarez P."/>
            <person name="Brockman W."/>
            <person name="Butler J."/>
            <person name="Chin C."/>
            <person name="Gnerre S."/>
            <person name="Grabherr M."/>
            <person name="Kleber M."/>
            <person name="Mauceli E."/>
            <person name="MacCallum I."/>
        </authorList>
    </citation>
    <scope>NUCLEOTIDE SEQUENCE [LARGE SCALE GENOMIC DNA]</scope>
    <source>
        <strain evidence="2">Tai18E2</strain>
        <strain evidence="3">Tai18E2 / Tucson 14021-0261.01</strain>
    </source>
</reference>
<evidence type="ECO:0000313" key="3">
    <source>
        <dbReference type="Proteomes" id="UP000002282"/>
    </source>
</evidence>
<reference evidence="2" key="2">
    <citation type="submission" date="2006-01" db="EMBL/GenBank/DDBJ databases">
        <title>The Genome of Drosophila yakuba.</title>
        <authorList>
            <consortium name="The Drosophila yakuba Sequencing Consortium"/>
        </authorList>
    </citation>
    <scope>NUCLEOTIDE SEQUENCE</scope>
    <source>
        <strain evidence="2">Tai18E2</strain>
    </source>
</reference>
<dbReference type="EMBL" id="AF531978">
    <property type="protein sequence ID" value="AAQ09877.1"/>
    <property type="molecule type" value="mRNA"/>
</dbReference>
<reference evidence="1" key="1">
    <citation type="journal article" date="2003" name="Genome Res.">
        <title>An evolutionary analysis of orphan genes in Drosophila.</title>
        <authorList>
            <person name="Domazet-Loso T."/>
            <person name="Tautz D."/>
        </authorList>
    </citation>
    <scope>NUCLEOTIDE SEQUENCE</scope>
</reference>
<reference evidence="2" key="5">
    <citation type="submission" date="2015-11" db="EMBL/GenBank/DDBJ databases">
        <authorList>
            <consortium name="FlyBase"/>
        </authorList>
    </citation>
    <scope>NUCLEOTIDE SEQUENCE</scope>
    <source>
        <strain evidence="2">Tai18E2</strain>
    </source>
</reference>
<dbReference type="AlphaFoldDB" id="Q71D92"/>
<dbReference type="OrthoDB" id="7859704at2759"/>